<dbReference type="PANTHER" id="PTHR30603:SF47">
    <property type="entry name" value="RNA POLYMERASE SIGMA FACTOR SIGD, CHLOROPLASTIC"/>
    <property type="match status" value="1"/>
</dbReference>
<sequence>MSDPPKHDLEPPPRFLPSSLELYRQEVPLIILSKELEQRLRLLIELGKWAEEQFEDAPPDDLLTRYMLGQMVNAGLCASHLLVHSHLRQVINIAWSFGDASLPLLDRIQEGNLRLMRAAREFPTIFTFRFSTYARPRIRKAIEGAIDRELRQAGYTQRQSSNRK</sequence>
<dbReference type="Pfam" id="PF04542">
    <property type="entry name" value="Sigma70_r2"/>
    <property type="match status" value="1"/>
</dbReference>
<organism evidence="2">
    <name type="scientific">marine sediment metagenome</name>
    <dbReference type="NCBI Taxonomy" id="412755"/>
    <lineage>
        <taxon>unclassified sequences</taxon>
        <taxon>metagenomes</taxon>
        <taxon>ecological metagenomes</taxon>
    </lineage>
</organism>
<protein>
    <recommendedName>
        <fullName evidence="1">RNA polymerase sigma-70 region 2 domain-containing protein</fullName>
    </recommendedName>
</protein>
<proteinExistence type="predicted"/>
<dbReference type="AlphaFoldDB" id="A0A0F9HFA2"/>
<dbReference type="SUPFAM" id="SSF88946">
    <property type="entry name" value="Sigma2 domain of RNA polymerase sigma factors"/>
    <property type="match status" value="1"/>
</dbReference>
<dbReference type="InterPro" id="IPR007627">
    <property type="entry name" value="RNA_pol_sigma70_r2"/>
</dbReference>
<gene>
    <name evidence="2" type="ORF">LCGC14_2071720</name>
</gene>
<name>A0A0F9HFA2_9ZZZZ</name>
<evidence type="ECO:0000313" key="2">
    <source>
        <dbReference type="EMBL" id="KKL73757.1"/>
    </source>
</evidence>
<dbReference type="EMBL" id="LAZR01024864">
    <property type="protein sequence ID" value="KKL73757.1"/>
    <property type="molecule type" value="Genomic_DNA"/>
</dbReference>
<comment type="caution">
    <text evidence="2">The sequence shown here is derived from an EMBL/GenBank/DDBJ whole genome shotgun (WGS) entry which is preliminary data.</text>
</comment>
<reference evidence="2" key="1">
    <citation type="journal article" date="2015" name="Nature">
        <title>Complex archaea that bridge the gap between prokaryotes and eukaryotes.</title>
        <authorList>
            <person name="Spang A."/>
            <person name="Saw J.H."/>
            <person name="Jorgensen S.L."/>
            <person name="Zaremba-Niedzwiedzka K."/>
            <person name="Martijn J."/>
            <person name="Lind A.E."/>
            <person name="van Eijk R."/>
            <person name="Schleper C."/>
            <person name="Guy L."/>
            <person name="Ettema T.J."/>
        </authorList>
    </citation>
    <scope>NUCLEOTIDE SEQUENCE</scope>
</reference>
<dbReference type="Gene3D" id="1.20.120.1810">
    <property type="match status" value="1"/>
</dbReference>
<evidence type="ECO:0000259" key="1">
    <source>
        <dbReference type="Pfam" id="PF04542"/>
    </source>
</evidence>
<dbReference type="InterPro" id="IPR013325">
    <property type="entry name" value="RNA_pol_sigma_r2"/>
</dbReference>
<dbReference type="PANTHER" id="PTHR30603">
    <property type="entry name" value="RNA POLYMERASE SIGMA FACTOR RPO"/>
    <property type="match status" value="1"/>
</dbReference>
<dbReference type="InterPro" id="IPR050239">
    <property type="entry name" value="Sigma-70_RNA_pol_init_factors"/>
</dbReference>
<accession>A0A0F9HFA2</accession>
<dbReference type="GO" id="GO:0006352">
    <property type="term" value="P:DNA-templated transcription initiation"/>
    <property type="evidence" value="ECO:0007669"/>
    <property type="project" value="InterPro"/>
</dbReference>
<feature type="domain" description="RNA polymerase sigma-70 region 2" evidence="1">
    <location>
        <begin position="82"/>
        <end position="143"/>
    </location>
</feature>
<dbReference type="GO" id="GO:0003700">
    <property type="term" value="F:DNA-binding transcription factor activity"/>
    <property type="evidence" value="ECO:0007669"/>
    <property type="project" value="InterPro"/>
</dbReference>